<evidence type="ECO:0000259" key="5">
    <source>
        <dbReference type="PROSITE" id="PS51635"/>
    </source>
</evidence>
<keyword evidence="2 4" id="KW-0442">Lipid degradation</keyword>
<protein>
    <recommendedName>
        <fullName evidence="5">PNPLA domain-containing protein</fullName>
    </recommendedName>
</protein>
<keyword evidence="3 4" id="KW-0443">Lipid metabolism</keyword>
<keyword evidence="7" id="KW-1185">Reference proteome</keyword>
<evidence type="ECO:0000256" key="1">
    <source>
        <dbReference type="ARBA" id="ARBA00022801"/>
    </source>
</evidence>
<dbReference type="Gene3D" id="3.40.1090.10">
    <property type="entry name" value="Cytosolic phospholipase A2 catalytic domain"/>
    <property type="match status" value="1"/>
</dbReference>
<feature type="short sequence motif" description="DGA/G" evidence="4">
    <location>
        <begin position="299"/>
        <end position="301"/>
    </location>
</feature>
<organism evidence="6 7">
    <name type="scientific">Rhodobium orientis</name>
    <dbReference type="NCBI Taxonomy" id="34017"/>
    <lineage>
        <taxon>Bacteria</taxon>
        <taxon>Pseudomonadati</taxon>
        <taxon>Pseudomonadota</taxon>
        <taxon>Alphaproteobacteria</taxon>
        <taxon>Hyphomicrobiales</taxon>
        <taxon>Rhodobiaceae</taxon>
        <taxon>Rhodobium</taxon>
    </lineage>
</organism>
<dbReference type="PANTHER" id="PTHR14226:SF74">
    <property type="entry name" value="BLR4684 PROTEIN"/>
    <property type="match status" value="1"/>
</dbReference>
<name>A0A327JF66_9HYPH</name>
<dbReference type="InterPro" id="IPR050301">
    <property type="entry name" value="NTE"/>
</dbReference>
<feature type="short sequence motif" description="GXSXG" evidence="4">
    <location>
        <begin position="154"/>
        <end position="158"/>
    </location>
</feature>
<dbReference type="SUPFAM" id="SSF52151">
    <property type="entry name" value="FabD/lysophospholipase-like"/>
    <property type="match status" value="1"/>
</dbReference>
<evidence type="ECO:0000313" key="7">
    <source>
        <dbReference type="Proteomes" id="UP000249299"/>
    </source>
</evidence>
<reference evidence="6 7" key="1">
    <citation type="submission" date="2017-07" db="EMBL/GenBank/DDBJ databases">
        <title>Draft Genome Sequences of Select Purple Nonsulfur Bacteria.</title>
        <authorList>
            <person name="Lasarre B."/>
            <person name="Mckinlay J.B."/>
        </authorList>
    </citation>
    <scope>NUCLEOTIDE SEQUENCE [LARGE SCALE GENOMIC DNA]</scope>
    <source>
        <strain evidence="6 7">DSM 11290</strain>
    </source>
</reference>
<keyword evidence="1 4" id="KW-0378">Hydrolase</keyword>
<dbReference type="Pfam" id="PF01734">
    <property type="entry name" value="Patatin"/>
    <property type="match status" value="1"/>
</dbReference>
<dbReference type="PROSITE" id="PS51635">
    <property type="entry name" value="PNPLA"/>
    <property type="match status" value="1"/>
</dbReference>
<dbReference type="Proteomes" id="UP000249299">
    <property type="component" value="Unassembled WGS sequence"/>
</dbReference>
<accession>A0A327JF66</accession>
<feature type="active site" description="Nucleophile" evidence="4">
    <location>
        <position position="156"/>
    </location>
</feature>
<dbReference type="GO" id="GO:0016787">
    <property type="term" value="F:hydrolase activity"/>
    <property type="evidence" value="ECO:0007669"/>
    <property type="project" value="UniProtKB-UniRule"/>
</dbReference>
<gene>
    <name evidence="6" type="ORF">CH339_20325</name>
</gene>
<comment type="caution">
    <text evidence="6">The sequence shown here is derived from an EMBL/GenBank/DDBJ whole genome shotgun (WGS) entry which is preliminary data.</text>
</comment>
<sequence length="428" mass="46944">MIQTDDLYRQPAMLWPMLVDLMRRTVRRKPACGTTRDMSRLPSFPNRTSRLIMLIVVGMCAGCASAPERPQYTQEAATMATVVGMPGDIRMWADAPKEVFLSEARQLVSAARRRGQSLALLALSGGADDGAYGAGFLNGWAQAGTRPEFTVVSGISTGALIAPYAFLGTAYDDKLKRMFTEIERQDIFVVRALSGLFGASFADNTPLKKMVEEQVTPELLSAIAAEHAKGRRLLLATTNLDAQRMVVWDMGRIAEVGTPRALEVFRKVLIASASIPGLFPPVLFEAQANGERFSELHVDGGATMQVFTLPPAIFTHPKSGTVPRGSKIYMVINNKLAPEFDVVRVSAIPVAGRSFSTLIKSSAQQTVLQTYDFTRKNDVGFFLTFIGSDFDFDRGDMFDQAYLNALYDYGLRRGSSGKGWHEEPPFGN</sequence>
<feature type="domain" description="PNPLA" evidence="5">
    <location>
        <begin position="121"/>
        <end position="315"/>
    </location>
</feature>
<evidence type="ECO:0000256" key="4">
    <source>
        <dbReference type="PROSITE-ProRule" id="PRU01161"/>
    </source>
</evidence>
<dbReference type="OrthoDB" id="323481at2"/>
<dbReference type="InterPro" id="IPR002641">
    <property type="entry name" value="PNPLA_dom"/>
</dbReference>
<evidence type="ECO:0000313" key="6">
    <source>
        <dbReference type="EMBL" id="RAI24979.1"/>
    </source>
</evidence>
<dbReference type="AlphaFoldDB" id="A0A327JF66"/>
<dbReference type="GO" id="GO:0016042">
    <property type="term" value="P:lipid catabolic process"/>
    <property type="evidence" value="ECO:0007669"/>
    <property type="project" value="UniProtKB-UniRule"/>
</dbReference>
<dbReference type="PANTHER" id="PTHR14226">
    <property type="entry name" value="NEUROPATHY TARGET ESTERASE/SWISS CHEESE D.MELANOGASTER"/>
    <property type="match status" value="1"/>
</dbReference>
<proteinExistence type="predicted"/>
<dbReference type="RefSeq" id="WP_111436218.1">
    <property type="nucleotide sequence ID" value="NZ_JACIGG010000036.1"/>
</dbReference>
<evidence type="ECO:0000256" key="2">
    <source>
        <dbReference type="ARBA" id="ARBA00022963"/>
    </source>
</evidence>
<dbReference type="InterPro" id="IPR016035">
    <property type="entry name" value="Acyl_Trfase/lysoPLipase"/>
</dbReference>
<feature type="active site" description="Proton acceptor" evidence="4">
    <location>
        <position position="299"/>
    </location>
</feature>
<evidence type="ECO:0000256" key="3">
    <source>
        <dbReference type="ARBA" id="ARBA00023098"/>
    </source>
</evidence>
<comment type="caution">
    <text evidence="4">Lacks conserved residue(s) required for the propagation of feature annotation.</text>
</comment>
<dbReference type="EMBL" id="NPEV01000060">
    <property type="protein sequence ID" value="RAI24979.1"/>
    <property type="molecule type" value="Genomic_DNA"/>
</dbReference>